<keyword evidence="1" id="KW-0540">Nuclease</keyword>
<reference evidence="1 2" key="1">
    <citation type="journal article" date="2021" name="Elife">
        <title>Chloroplast acquisition without the gene transfer in kleptoplastic sea slugs, Plakobranchus ocellatus.</title>
        <authorList>
            <person name="Maeda T."/>
            <person name="Takahashi S."/>
            <person name="Yoshida T."/>
            <person name="Shimamura S."/>
            <person name="Takaki Y."/>
            <person name="Nagai Y."/>
            <person name="Toyoda A."/>
            <person name="Suzuki Y."/>
            <person name="Arimoto A."/>
            <person name="Ishii H."/>
            <person name="Satoh N."/>
            <person name="Nishiyama T."/>
            <person name="Hasebe M."/>
            <person name="Maruyama T."/>
            <person name="Minagawa J."/>
            <person name="Obokata J."/>
            <person name="Shigenobu S."/>
        </authorList>
    </citation>
    <scope>NUCLEOTIDE SEQUENCE [LARGE SCALE GENOMIC DNA]</scope>
</reference>
<comment type="caution">
    <text evidence="1">The sequence shown here is derived from an EMBL/GenBank/DDBJ whole genome shotgun (WGS) entry which is preliminary data.</text>
</comment>
<dbReference type="EMBL" id="BMAT01003890">
    <property type="protein sequence ID" value="GFR64321.1"/>
    <property type="molecule type" value="Genomic_DNA"/>
</dbReference>
<dbReference type="GO" id="GO:0004519">
    <property type="term" value="F:endonuclease activity"/>
    <property type="evidence" value="ECO:0007669"/>
    <property type="project" value="UniProtKB-KW"/>
</dbReference>
<dbReference type="AlphaFoldDB" id="A0AAV4EU84"/>
<dbReference type="Proteomes" id="UP000762676">
    <property type="component" value="Unassembled WGS sequence"/>
</dbReference>
<sequence>MVNEVVATENSHLALEVVGLRRWVSSPSLGKKLNATKTTTKELYILPTLEEEGSLPERCMMLSGQSLSKKPRERMNLLMLGKISWLGTWNVRTLYQTGKLKKVTREFNAYKLDTMEIRETRWTGNGRSTLGTGETILYSHHEEEDVNHTEGVGLILFRQATKSLLGWQPEGSRIA</sequence>
<keyword evidence="1" id="KW-0378">Hydrolase</keyword>
<gene>
    <name evidence="1" type="ORF">ElyMa_001919600</name>
</gene>
<accession>A0AAV4EU84</accession>
<evidence type="ECO:0000313" key="2">
    <source>
        <dbReference type="Proteomes" id="UP000762676"/>
    </source>
</evidence>
<evidence type="ECO:0000313" key="1">
    <source>
        <dbReference type="EMBL" id="GFR64321.1"/>
    </source>
</evidence>
<proteinExistence type="predicted"/>
<name>A0AAV4EU84_9GAST</name>
<keyword evidence="1" id="KW-0255">Endonuclease</keyword>
<organism evidence="1 2">
    <name type="scientific">Elysia marginata</name>
    <dbReference type="NCBI Taxonomy" id="1093978"/>
    <lineage>
        <taxon>Eukaryota</taxon>
        <taxon>Metazoa</taxon>
        <taxon>Spiralia</taxon>
        <taxon>Lophotrochozoa</taxon>
        <taxon>Mollusca</taxon>
        <taxon>Gastropoda</taxon>
        <taxon>Heterobranchia</taxon>
        <taxon>Euthyneura</taxon>
        <taxon>Panpulmonata</taxon>
        <taxon>Sacoglossa</taxon>
        <taxon>Placobranchoidea</taxon>
        <taxon>Plakobranchidae</taxon>
        <taxon>Elysia</taxon>
    </lineage>
</organism>
<protein>
    <submittedName>
        <fullName evidence="1">Endonuclease-reverse transcriptase</fullName>
    </submittedName>
</protein>
<keyword evidence="2" id="KW-1185">Reference proteome</keyword>